<dbReference type="GeneID" id="28962362"/>
<dbReference type="RefSeq" id="XP_018254431.1">
    <property type="nucleotide sequence ID" value="XM_018402003.1"/>
</dbReference>
<reference evidence="2" key="2">
    <citation type="journal article" date="2010" name="Nature">
        <title>Comparative genomics reveals mobile pathogenicity chromosomes in Fusarium.</title>
        <authorList>
            <person name="Ma L.J."/>
            <person name="van der Does H.C."/>
            <person name="Borkovich K.A."/>
            <person name="Coleman J.J."/>
            <person name="Daboussi M.J."/>
            <person name="Di Pietro A."/>
            <person name="Dufresne M."/>
            <person name="Freitag M."/>
            <person name="Grabherr M."/>
            <person name="Henrissat B."/>
            <person name="Houterman P.M."/>
            <person name="Kang S."/>
            <person name="Shim W.B."/>
            <person name="Woloshuk C."/>
            <person name="Xie X."/>
            <person name="Xu J.R."/>
            <person name="Antoniw J."/>
            <person name="Baker S.E."/>
            <person name="Bluhm B.H."/>
            <person name="Breakspear A."/>
            <person name="Brown D.W."/>
            <person name="Butchko R.A."/>
            <person name="Chapman S."/>
            <person name="Coulson R."/>
            <person name="Coutinho P.M."/>
            <person name="Danchin E.G."/>
            <person name="Diener A."/>
            <person name="Gale L.R."/>
            <person name="Gardiner D.M."/>
            <person name="Goff S."/>
            <person name="Hammond-Kosack K.E."/>
            <person name="Hilburn K."/>
            <person name="Hua-Van A."/>
            <person name="Jonkers W."/>
            <person name="Kazan K."/>
            <person name="Kodira C.D."/>
            <person name="Koehrsen M."/>
            <person name="Kumar L."/>
            <person name="Lee Y.H."/>
            <person name="Li L."/>
            <person name="Manners J.M."/>
            <person name="Miranda-Saavedra D."/>
            <person name="Mukherjee M."/>
            <person name="Park G."/>
            <person name="Park J."/>
            <person name="Park S.Y."/>
            <person name="Proctor R.H."/>
            <person name="Regev A."/>
            <person name="Ruiz-Roldan M.C."/>
            <person name="Sain D."/>
            <person name="Sakthikumar S."/>
            <person name="Sykes S."/>
            <person name="Schwartz D.C."/>
            <person name="Turgeon B.G."/>
            <person name="Wapinski I."/>
            <person name="Yoder O."/>
            <person name="Young S."/>
            <person name="Zeng Q."/>
            <person name="Zhou S."/>
            <person name="Galagan J."/>
            <person name="Cuomo C.A."/>
            <person name="Kistler H.C."/>
            <person name="Rep M."/>
        </authorList>
    </citation>
    <scope>NUCLEOTIDE SEQUENCE [LARGE SCALE GENOMIC DNA]</scope>
    <source>
        <strain evidence="2">4287</strain>
    </source>
</reference>
<accession>A0A0J9W038</accession>
<sequence length="102" mass="11321">MEKFTIESDDIPRGKTYSHLGLVNVSSRIEVEIITGRVQVFRDGERLWGYWPNADLTKKGIAEKGCRIEMLPDSSIRVADATDGSSSTRTQGNTNEESRGST</sequence>
<organism evidence="2 3">
    <name type="scientific">Fusarium oxysporum f. sp. lycopersici (strain 4287 / CBS 123668 / FGSC 9935 / NRRL 34936)</name>
    <name type="common">Fusarium vascular wilt of tomato</name>
    <dbReference type="NCBI Taxonomy" id="426428"/>
    <lineage>
        <taxon>Eukaryota</taxon>
        <taxon>Fungi</taxon>
        <taxon>Dikarya</taxon>
        <taxon>Ascomycota</taxon>
        <taxon>Pezizomycotina</taxon>
        <taxon>Sordariomycetes</taxon>
        <taxon>Hypocreomycetidae</taxon>
        <taxon>Hypocreales</taxon>
        <taxon>Nectriaceae</taxon>
        <taxon>Fusarium</taxon>
        <taxon>Fusarium oxysporum species complex</taxon>
    </lineage>
</organism>
<evidence type="ECO:0000256" key="1">
    <source>
        <dbReference type="SAM" id="MobiDB-lite"/>
    </source>
</evidence>
<dbReference type="Proteomes" id="UP000009097">
    <property type="component" value="Unassembled WGS sequence"/>
</dbReference>
<feature type="compositionally biased region" description="Polar residues" evidence="1">
    <location>
        <begin position="83"/>
        <end position="95"/>
    </location>
</feature>
<feature type="region of interest" description="Disordered" evidence="1">
    <location>
        <begin position="77"/>
        <end position="102"/>
    </location>
</feature>
<gene>
    <name evidence="2" type="ORF">FOXG_21656</name>
</gene>
<dbReference type="EMBL" id="DS231718">
    <property type="protein sequence ID" value="KNB16386.1"/>
    <property type="molecule type" value="Genomic_DNA"/>
</dbReference>
<protein>
    <submittedName>
        <fullName evidence="2">Uncharacterized protein</fullName>
    </submittedName>
</protein>
<proteinExistence type="predicted"/>
<reference evidence="2" key="1">
    <citation type="submission" date="2007-04" db="EMBL/GenBank/DDBJ databases">
        <authorList>
            <consortium name="The Broad Institute Genome Sequencing Platform"/>
            <person name="Birren B."/>
            <person name="Lander E."/>
            <person name="Galagan J."/>
            <person name="Nusbaum C."/>
            <person name="Devon K."/>
            <person name="Ma L.-J."/>
            <person name="Jaffe D."/>
            <person name="Butler J."/>
            <person name="Alvarez P."/>
            <person name="Gnerre S."/>
            <person name="Grabherr M."/>
            <person name="Kleber M."/>
            <person name="Mauceli E."/>
            <person name="Brockman W."/>
            <person name="MacCallum I.A."/>
            <person name="Young S."/>
            <person name="LaButti K."/>
            <person name="DeCaprio D."/>
            <person name="Crawford M."/>
            <person name="Koehrsen M."/>
            <person name="Engels R."/>
            <person name="Montgomery P."/>
            <person name="Pearson M."/>
            <person name="Howarth C."/>
            <person name="Larson L."/>
            <person name="White J."/>
            <person name="O'Leary S."/>
            <person name="Kodira C."/>
            <person name="Zeng Q."/>
            <person name="Yandava C."/>
            <person name="Alvarado L."/>
            <person name="Kistler C."/>
            <person name="Shim W.-B."/>
            <person name="Kang S."/>
            <person name="Woloshuk C."/>
        </authorList>
    </citation>
    <scope>NUCLEOTIDE SEQUENCE</scope>
    <source>
        <strain evidence="2">4287</strain>
    </source>
</reference>
<dbReference type="VEuPathDB" id="FungiDB:FOXG_21656"/>
<evidence type="ECO:0000313" key="2">
    <source>
        <dbReference type="EMBL" id="KNB16386.1"/>
    </source>
</evidence>
<dbReference type="KEGG" id="fox:FOXG_21656"/>
<evidence type="ECO:0000313" key="3">
    <source>
        <dbReference type="Proteomes" id="UP000009097"/>
    </source>
</evidence>
<dbReference type="AlphaFoldDB" id="A0A0J9W038"/>
<name>A0A0J9W038_FUSO4</name>